<comment type="caution">
    <text evidence="2">The sequence shown here is derived from an EMBL/GenBank/DDBJ whole genome shotgun (WGS) entry which is preliminary data.</text>
</comment>
<dbReference type="RefSeq" id="XP_041165696.1">
    <property type="nucleotide sequence ID" value="XM_041297189.1"/>
</dbReference>
<keyword evidence="3" id="KW-1185">Reference proteome</keyword>
<proteinExistence type="predicted"/>
<dbReference type="GeneID" id="64590953"/>
<organism evidence="2 3">
    <name type="scientific">Suillus plorans</name>
    <dbReference type="NCBI Taxonomy" id="116603"/>
    <lineage>
        <taxon>Eukaryota</taxon>
        <taxon>Fungi</taxon>
        <taxon>Dikarya</taxon>
        <taxon>Basidiomycota</taxon>
        <taxon>Agaricomycotina</taxon>
        <taxon>Agaricomycetes</taxon>
        <taxon>Agaricomycetidae</taxon>
        <taxon>Boletales</taxon>
        <taxon>Suillineae</taxon>
        <taxon>Suillaceae</taxon>
        <taxon>Suillus</taxon>
    </lineage>
</organism>
<dbReference type="OrthoDB" id="3013323at2759"/>
<gene>
    <name evidence="2" type="ORF">HD556DRAFT_1227920</name>
</gene>
<sequence length="103" mass="11607">PFECPEAFYAIQRLALDHKMYPHFPQLLVTFFQGALDMWIQFSAEFAAGGAIDKSSPSQRQTAHIKTTNDDNEGALGTIRTSLCCAPHMSLSHFNSHFIYKKN</sequence>
<reference evidence="2" key="1">
    <citation type="journal article" date="2020" name="New Phytol.">
        <title>Comparative genomics reveals dynamic genome evolution in host specialist ectomycorrhizal fungi.</title>
        <authorList>
            <person name="Lofgren L.A."/>
            <person name="Nguyen N.H."/>
            <person name="Vilgalys R."/>
            <person name="Ruytinx J."/>
            <person name="Liao H.L."/>
            <person name="Branco S."/>
            <person name="Kuo A."/>
            <person name="LaButti K."/>
            <person name="Lipzen A."/>
            <person name="Andreopoulos W."/>
            <person name="Pangilinan J."/>
            <person name="Riley R."/>
            <person name="Hundley H."/>
            <person name="Na H."/>
            <person name="Barry K."/>
            <person name="Grigoriev I.V."/>
            <person name="Stajich J.E."/>
            <person name="Kennedy P.G."/>
        </authorList>
    </citation>
    <scope>NUCLEOTIDE SEQUENCE</scope>
    <source>
        <strain evidence="2">S12</strain>
    </source>
</reference>
<dbReference type="EMBL" id="JABBWE010000005">
    <property type="protein sequence ID" value="KAG1802799.1"/>
    <property type="molecule type" value="Genomic_DNA"/>
</dbReference>
<dbReference type="Proteomes" id="UP000719766">
    <property type="component" value="Unassembled WGS sequence"/>
</dbReference>
<protein>
    <submittedName>
        <fullName evidence="2">Uncharacterized protein</fullName>
    </submittedName>
</protein>
<evidence type="ECO:0000256" key="1">
    <source>
        <dbReference type="SAM" id="MobiDB-lite"/>
    </source>
</evidence>
<name>A0A9P7DTH0_9AGAM</name>
<evidence type="ECO:0000313" key="3">
    <source>
        <dbReference type="Proteomes" id="UP000719766"/>
    </source>
</evidence>
<feature type="non-terminal residue" evidence="2">
    <location>
        <position position="1"/>
    </location>
</feature>
<dbReference type="AlphaFoldDB" id="A0A9P7DTH0"/>
<feature type="compositionally biased region" description="Polar residues" evidence="1">
    <location>
        <begin position="55"/>
        <end position="66"/>
    </location>
</feature>
<feature type="region of interest" description="Disordered" evidence="1">
    <location>
        <begin position="52"/>
        <end position="74"/>
    </location>
</feature>
<accession>A0A9P7DTH0</accession>
<evidence type="ECO:0000313" key="2">
    <source>
        <dbReference type="EMBL" id="KAG1802799.1"/>
    </source>
</evidence>